<accession>A0A072NZR2</accession>
<feature type="transmembrane region" description="Helical" evidence="10">
    <location>
        <begin position="270"/>
        <end position="294"/>
    </location>
</feature>
<keyword evidence="12" id="KW-1185">Reference proteome</keyword>
<proteinExistence type="inferred from homology"/>
<evidence type="ECO:0000256" key="9">
    <source>
        <dbReference type="RuleBase" id="RU000461"/>
    </source>
</evidence>
<dbReference type="CDD" id="cd11058">
    <property type="entry name" value="CYP60B-like"/>
    <property type="match status" value="1"/>
</dbReference>
<dbReference type="InterPro" id="IPR001128">
    <property type="entry name" value="Cyt_P450"/>
</dbReference>
<dbReference type="InterPro" id="IPR017972">
    <property type="entry name" value="Cyt_P450_CS"/>
</dbReference>
<dbReference type="PANTHER" id="PTHR24305:SF230">
    <property type="entry name" value="P450, PUTATIVE (EUROFUNG)-RELATED"/>
    <property type="match status" value="1"/>
</dbReference>
<evidence type="ECO:0000313" key="12">
    <source>
        <dbReference type="Proteomes" id="UP000027920"/>
    </source>
</evidence>
<dbReference type="GO" id="GO:0020037">
    <property type="term" value="F:heme binding"/>
    <property type="evidence" value="ECO:0007669"/>
    <property type="project" value="InterPro"/>
</dbReference>
<dbReference type="Pfam" id="PF00067">
    <property type="entry name" value="p450"/>
    <property type="match status" value="1"/>
</dbReference>
<comment type="caution">
    <text evidence="11">The sequence shown here is derived from an EMBL/GenBank/DDBJ whole genome shotgun (WGS) entry which is preliminary data.</text>
</comment>
<evidence type="ECO:0000256" key="3">
    <source>
        <dbReference type="ARBA" id="ARBA00022617"/>
    </source>
</evidence>
<evidence type="ECO:0000256" key="10">
    <source>
        <dbReference type="SAM" id="Phobius"/>
    </source>
</evidence>
<dbReference type="OrthoDB" id="1470350at2759"/>
<dbReference type="VEuPathDB" id="FungiDB:A1O9_10314"/>
<name>A0A072NZR2_9EURO</name>
<keyword evidence="5 9" id="KW-0560">Oxidoreductase</keyword>
<evidence type="ECO:0000256" key="2">
    <source>
        <dbReference type="ARBA" id="ARBA00010617"/>
    </source>
</evidence>
<dbReference type="PRINTS" id="PR00385">
    <property type="entry name" value="P450"/>
</dbReference>
<protein>
    <recommendedName>
        <fullName evidence="13">Cytochrome P450 monooxygenase</fullName>
    </recommendedName>
</protein>
<dbReference type="InterPro" id="IPR050121">
    <property type="entry name" value="Cytochrome_P450_monoxygenase"/>
</dbReference>
<evidence type="ECO:0000256" key="7">
    <source>
        <dbReference type="ARBA" id="ARBA00023033"/>
    </source>
</evidence>
<dbReference type="RefSeq" id="XP_013255929.1">
    <property type="nucleotide sequence ID" value="XM_013400475.1"/>
</dbReference>
<dbReference type="GeneID" id="25285218"/>
<comment type="similarity">
    <text evidence="2 9">Belongs to the cytochrome P450 family.</text>
</comment>
<evidence type="ECO:0000256" key="8">
    <source>
        <dbReference type="PIRSR" id="PIRSR602401-1"/>
    </source>
</evidence>
<dbReference type="HOGENOM" id="CLU_001570_14_11_1"/>
<reference evidence="11 12" key="1">
    <citation type="submission" date="2013-03" db="EMBL/GenBank/DDBJ databases">
        <title>The Genome Sequence of Exophiala aquamarina CBS 119918.</title>
        <authorList>
            <consortium name="The Broad Institute Genomics Platform"/>
            <person name="Cuomo C."/>
            <person name="de Hoog S."/>
            <person name="Gorbushina A."/>
            <person name="Walker B."/>
            <person name="Young S.K."/>
            <person name="Zeng Q."/>
            <person name="Gargeya S."/>
            <person name="Fitzgerald M."/>
            <person name="Haas B."/>
            <person name="Abouelleil A."/>
            <person name="Allen A.W."/>
            <person name="Alvarado L."/>
            <person name="Arachchi H.M."/>
            <person name="Berlin A.M."/>
            <person name="Chapman S.B."/>
            <person name="Gainer-Dewar J."/>
            <person name="Goldberg J."/>
            <person name="Griggs A."/>
            <person name="Gujja S."/>
            <person name="Hansen M."/>
            <person name="Howarth C."/>
            <person name="Imamovic A."/>
            <person name="Ireland A."/>
            <person name="Larimer J."/>
            <person name="McCowan C."/>
            <person name="Murphy C."/>
            <person name="Pearson M."/>
            <person name="Poon T.W."/>
            <person name="Priest M."/>
            <person name="Roberts A."/>
            <person name="Saif S."/>
            <person name="Shea T."/>
            <person name="Sisk P."/>
            <person name="Sykes S."/>
            <person name="Wortman J."/>
            <person name="Nusbaum C."/>
            <person name="Birren B."/>
        </authorList>
    </citation>
    <scope>NUCLEOTIDE SEQUENCE [LARGE SCALE GENOMIC DNA]</scope>
    <source>
        <strain evidence="11 12">CBS 119918</strain>
    </source>
</reference>
<dbReference type="EMBL" id="AMGV01000013">
    <property type="protein sequence ID" value="KEF53339.1"/>
    <property type="molecule type" value="Genomic_DNA"/>
</dbReference>
<keyword evidence="10" id="KW-0812">Transmembrane</keyword>
<dbReference type="FunFam" id="1.10.630.10:FF:000047">
    <property type="entry name" value="Cytochrome P450 monooxygenase"/>
    <property type="match status" value="1"/>
</dbReference>
<evidence type="ECO:0000313" key="11">
    <source>
        <dbReference type="EMBL" id="KEF53339.1"/>
    </source>
</evidence>
<keyword evidence="3 8" id="KW-0349">Heme</keyword>
<dbReference type="PRINTS" id="PR00463">
    <property type="entry name" value="EP450I"/>
</dbReference>
<keyword evidence="7 9" id="KW-0503">Monooxygenase</keyword>
<organism evidence="11 12">
    <name type="scientific">Exophiala aquamarina CBS 119918</name>
    <dbReference type="NCBI Taxonomy" id="1182545"/>
    <lineage>
        <taxon>Eukaryota</taxon>
        <taxon>Fungi</taxon>
        <taxon>Dikarya</taxon>
        <taxon>Ascomycota</taxon>
        <taxon>Pezizomycotina</taxon>
        <taxon>Eurotiomycetes</taxon>
        <taxon>Chaetothyriomycetidae</taxon>
        <taxon>Chaetothyriales</taxon>
        <taxon>Herpotrichiellaceae</taxon>
        <taxon>Exophiala</taxon>
    </lineage>
</organism>
<dbReference type="GO" id="GO:0009403">
    <property type="term" value="P:toxin biosynthetic process"/>
    <property type="evidence" value="ECO:0007669"/>
    <property type="project" value="UniProtKB-ARBA"/>
</dbReference>
<keyword evidence="10" id="KW-0472">Membrane</keyword>
<dbReference type="Gene3D" id="1.10.630.10">
    <property type="entry name" value="Cytochrome P450"/>
    <property type="match status" value="1"/>
</dbReference>
<dbReference type="STRING" id="1182545.A0A072NZR2"/>
<keyword evidence="6 8" id="KW-0408">Iron</keyword>
<dbReference type="GO" id="GO:0016705">
    <property type="term" value="F:oxidoreductase activity, acting on paired donors, with incorporation or reduction of molecular oxygen"/>
    <property type="evidence" value="ECO:0007669"/>
    <property type="project" value="InterPro"/>
</dbReference>
<evidence type="ECO:0000256" key="4">
    <source>
        <dbReference type="ARBA" id="ARBA00022723"/>
    </source>
</evidence>
<dbReference type="AlphaFoldDB" id="A0A072NZR2"/>
<dbReference type="InterPro" id="IPR002401">
    <property type="entry name" value="Cyt_P450_E_grp-I"/>
</dbReference>
<sequence length="473" mass="54263">MIGRTIYNLFSHPLSKYPGPRSVAATHFPYLRQLLNGDLTFWVHELHEKYGDVVRISPNELSYRTPESWKENYGSRPGHTLLPKDENFYRHPPGGVHSIITAPHKQHQLYRRLLAHAFSERALREQEPIMKTYVNLLIEQLHKRADGVTRLNMVDWYNWTTFDLIGDLSFGEPFGCLEGARYHPWIDMLFDSIKMTVLAAAAALIPAGQVLLALSVGVKGMKIRQTHMDLTVEKVGKRLETKTNRNDFMKYVLRETDDGRKMTTQEIMATCWHLIIAGSETTATLLSGVTYYLLRNPKAMKTLQEEVRNAFSTEEEINVMNVAGLKYMLACLDEAMRLYPPVSGGLPRSIPPGGETLGGVYIPEGVLVSTSHWSAYRSGNYWHDPLSFIPERWLGDKRFESDVKSAFQPFSYGPRNCIGRNLAYVEMRLILARLMWNFDMEICEDSIKWTDQKVYVLWDKKPLWVKVTAAQRG</sequence>
<evidence type="ECO:0000256" key="6">
    <source>
        <dbReference type="ARBA" id="ARBA00023004"/>
    </source>
</evidence>
<dbReference type="GO" id="GO:0005506">
    <property type="term" value="F:iron ion binding"/>
    <property type="evidence" value="ECO:0007669"/>
    <property type="project" value="InterPro"/>
</dbReference>
<dbReference type="GO" id="GO:0004497">
    <property type="term" value="F:monooxygenase activity"/>
    <property type="evidence" value="ECO:0007669"/>
    <property type="project" value="UniProtKB-KW"/>
</dbReference>
<dbReference type="InterPro" id="IPR036396">
    <property type="entry name" value="Cyt_P450_sf"/>
</dbReference>
<feature type="transmembrane region" description="Helical" evidence="10">
    <location>
        <begin position="197"/>
        <end position="218"/>
    </location>
</feature>
<gene>
    <name evidence="11" type="ORF">A1O9_10314</name>
</gene>
<evidence type="ECO:0000256" key="1">
    <source>
        <dbReference type="ARBA" id="ARBA00001971"/>
    </source>
</evidence>
<dbReference type="Proteomes" id="UP000027920">
    <property type="component" value="Unassembled WGS sequence"/>
</dbReference>
<dbReference type="SUPFAM" id="SSF48264">
    <property type="entry name" value="Cytochrome P450"/>
    <property type="match status" value="1"/>
</dbReference>
<evidence type="ECO:0000256" key="5">
    <source>
        <dbReference type="ARBA" id="ARBA00023002"/>
    </source>
</evidence>
<evidence type="ECO:0008006" key="13">
    <source>
        <dbReference type="Google" id="ProtNLM"/>
    </source>
</evidence>
<keyword evidence="10" id="KW-1133">Transmembrane helix</keyword>
<keyword evidence="4 8" id="KW-0479">Metal-binding</keyword>
<feature type="binding site" description="axial binding residue" evidence="8">
    <location>
        <position position="417"/>
    </location>
    <ligand>
        <name>heme</name>
        <dbReference type="ChEBI" id="CHEBI:30413"/>
    </ligand>
    <ligandPart>
        <name>Fe</name>
        <dbReference type="ChEBI" id="CHEBI:18248"/>
    </ligandPart>
</feature>
<dbReference type="PROSITE" id="PS00086">
    <property type="entry name" value="CYTOCHROME_P450"/>
    <property type="match status" value="1"/>
</dbReference>
<dbReference type="PANTHER" id="PTHR24305">
    <property type="entry name" value="CYTOCHROME P450"/>
    <property type="match status" value="1"/>
</dbReference>
<comment type="cofactor">
    <cofactor evidence="1 8">
        <name>heme</name>
        <dbReference type="ChEBI" id="CHEBI:30413"/>
    </cofactor>
</comment>